<organism evidence="2 3">
    <name type="scientific">Nocardiopsis ansamitocini</name>
    <dbReference type="NCBI Taxonomy" id="1670832"/>
    <lineage>
        <taxon>Bacteria</taxon>
        <taxon>Bacillati</taxon>
        <taxon>Actinomycetota</taxon>
        <taxon>Actinomycetes</taxon>
        <taxon>Streptosporangiales</taxon>
        <taxon>Nocardiopsidaceae</taxon>
        <taxon>Nocardiopsis</taxon>
    </lineage>
</organism>
<dbReference type="EMBL" id="BSQG01000003">
    <property type="protein sequence ID" value="GLU47952.1"/>
    <property type="molecule type" value="Genomic_DNA"/>
</dbReference>
<dbReference type="Proteomes" id="UP001165092">
    <property type="component" value="Unassembled WGS sequence"/>
</dbReference>
<name>A0A9W6P6G5_9ACTN</name>
<evidence type="ECO:0000256" key="1">
    <source>
        <dbReference type="SAM" id="MobiDB-lite"/>
    </source>
</evidence>
<dbReference type="AlphaFoldDB" id="A0A9W6P6G5"/>
<gene>
    <name evidence="2" type="ORF">Nans01_23030</name>
</gene>
<comment type="caution">
    <text evidence="2">The sequence shown here is derived from an EMBL/GenBank/DDBJ whole genome shotgun (WGS) entry which is preliminary data.</text>
</comment>
<evidence type="ECO:0000313" key="2">
    <source>
        <dbReference type="EMBL" id="GLU47952.1"/>
    </source>
</evidence>
<sequence length="85" mass="9150">MFTAGLRAGPETARAVAEEVFGASAVGAVRGEHTFDEPDGPLQHARDDRARALADKLRERAARELDRARADRIGDDEDGQEPPPA</sequence>
<evidence type="ECO:0000313" key="3">
    <source>
        <dbReference type="Proteomes" id="UP001165092"/>
    </source>
</evidence>
<feature type="compositionally biased region" description="Acidic residues" evidence="1">
    <location>
        <begin position="74"/>
        <end position="85"/>
    </location>
</feature>
<accession>A0A9W6P6G5</accession>
<feature type="region of interest" description="Disordered" evidence="1">
    <location>
        <begin position="63"/>
        <end position="85"/>
    </location>
</feature>
<protein>
    <submittedName>
        <fullName evidence="2">Uncharacterized protein</fullName>
    </submittedName>
</protein>
<keyword evidence="3" id="KW-1185">Reference proteome</keyword>
<feature type="compositionally biased region" description="Basic and acidic residues" evidence="1">
    <location>
        <begin position="63"/>
        <end position="73"/>
    </location>
</feature>
<reference evidence="2" key="1">
    <citation type="submission" date="2023-02" db="EMBL/GenBank/DDBJ databases">
        <title>Nocardiopsis ansamitocini NBRC 112285.</title>
        <authorList>
            <person name="Ichikawa N."/>
            <person name="Sato H."/>
            <person name="Tonouchi N."/>
        </authorList>
    </citation>
    <scope>NUCLEOTIDE SEQUENCE</scope>
    <source>
        <strain evidence="2">NBRC 112285</strain>
    </source>
</reference>
<proteinExistence type="predicted"/>